<dbReference type="GO" id="GO:0006520">
    <property type="term" value="P:amino acid metabolic process"/>
    <property type="evidence" value="ECO:0007669"/>
    <property type="project" value="TreeGrafter"/>
</dbReference>
<dbReference type="AlphaFoldDB" id="A0A2T4C486"/>
<dbReference type="InterPro" id="IPR015422">
    <property type="entry name" value="PyrdxlP-dep_Trfase_small"/>
</dbReference>
<dbReference type="EMBL" id="KZ679132">
    <property type="protein sequence ID" value="PTB76338.1"/>
    <property type="molecule type" value="Genomic_DNA"/>
</dbReference>
<evidence type="ECO:0000259" key="3">
    <source>
        <dbReference type="Pfam" id="PF00155"/>
    </source>
</evidence>
<dbReference type="Gene3D" id="3.40.640.10">
    <property type="entry name" value="Type I PLP-dependent aspartate aminotransferase-like (Major domain)"/>
    <property type="match status" value="1"/>
</dbReference>
<evidence type="ECO:0000313" key="4">
    <source>
        <dbReference type="EMBL" id="PTB76338.1"/>
    </source>
</evidence>
<gene>
    <name evidence="4" type="ORF">M440DRAFT_1250593</name>
</gene>
<dbReference type="SUPFAM" id="SSF53383">
    <property type="entry name" value="PLP-dependent transferases"/>
    <property type="match status" value="1"/>
</dbReference>
<keyword evidence="5" id="KW-1185">Reference proteome</keyword>
<dbReference type="CDD" id="cd00609">
    <property type="entry name" value="AAT_like"/>
    <property type="match status" value="1"/>
</dbReference>
<name>A0A2T4C486_TRILO</name>
<dbReference type="PANTHER" id="PTHR43795">
    <property type="entry name" value="BIFUNCTIONAL ASPARTATE AMINOTRANSFERASE AND GLUTAMATE/ASPARTATE-PREPHENATE AMINOTRANSFERASE-RELATED"/>
    <property type="match status" value="1"/>
</dbReference>
<proteinExistence type="inferred from homology"/>
<dbReference type="Pfam" id="PF00155">
    <property type="entry name" value="Aminotran_1_2"/>
    <property type="match status" value="1"/>
</dbReference>
<dbReference type="InterPro" id="IPR015421">
    <property type="entry name" value="PyrdxlP-dep_Trfase_major"/>
</dbReference>
<feature type="domain" description="Aminotransferase class I/classII large" evidence="3">
    <location>
        <begin position="155"/>
        <end position="537"/>
    </location>
</feature>
<comment type="similarity">
    <text evidence="1">Belongs to the class-I pyridoxal-phosphate-dependent aminotransferase family.</text>
</comment>
<dbReference type="PROSITE" id="PS00105">
    <property type="entry name" value="AA_TRANSFER_CLASS_1"/>
    <property type="match status" value="1"/>
</dbReference>
<dbReference type="InterPro" id="IPR004838">
    <property type="entry name" value="NHTrfase_class1_PyrdxlP-BS"/>
</dbReference>
<dbReference type="STRING" id="983965.A0A2T4C486"/>
<dbReference type="Proteomes" id="UP000240760">
    <property type="component" value="Unassembled WGS sequence"/>
</dbReference>
<dbReference type="GO" id="GO:0030170">
    <property type="term" value="F:pyridoxal phosphate binding"/>
    <property type="evidence" value="ECO:0007669"/>
    <property type="project" value="InterPro"/>
</dbReference>
<dbReference type="PRINTS" id="PR00753">
    <property type="entry name" value="ACCSYNTHASE"/>
</dbReference>
<dbReference type="GO" id="GO:0008483">
    <property type="term" value="F:transaminase activity"/>
    <property type="evidence" value="ECO:0007669"/>
    <property type="project" value="TreeGrafter"/>
</dbReference>
<evidence type="ECO:0000256" key="1">
    <source>
        <dbReference type="ARBA" id="ARBA00007441"/>
    </source>
</evidence>
<sequence>MAKQKLLFEQPGIRITLWYFTSHPRSPADVRDVSQHAYCSQVKEPVLSHPQLGRRAAQSKQCVSATKPLTQLNLFPSLSQLTALGEPPQHQNTTYIFHPSTQPPSTPHLPPPNLNHTKPIIMALSSRASKLTTPDPSFSILQNPYHPSLNPSGTINLAVAENALMHTSLQSHLHAHLHTIPTSAFTYGDFFRRSRSAIAAFLTKHLHAITPITPDHVAVVSGCTAAVEHLSWTLADQGDLILLGRPYYGAFSWDATIRTGAKLAYVDFKDDDPLGSDCIKSYEDKILEAHANGEKVTALLLCHPHNPLGRCYPLPVLVDLLKLCNKYKLHLISDEIYALSVFENAVDAEPAAAPFHSVLSIDLEGLIDPAYVHVIWGMSKDFGANGLRLGAVISQHNVGLMTALFPLVLLTSVSSLSEHALANILEDESWVESYIKENQRKLSAYYEYVTAWAKTNDIVYAPGVNAGFFLWADLGRTYLKHHKNDKTEDLDQAVMDALLRHKVFLASGARFGSERPGWFRIVFSHDKEYLDEGLRRIVAALTTPEPLEQSEIDLARGSITAEDL</sequence>
<dbReference type="OrthoDB" id="7042322at2759"/>
<dbReference type="InterPro" id="IPR015424">
    <property type="entry name" value="PyrdxlP-dep_Trfase"/>
</dbReference>
<dbReference type="Gene3D" id="3.90.1150.10">
    <property type="entry name" value="Aspartate Aminotransferase, domain 1"/>
    <property type="match status" value="1"/>
</dbReference>
<dbReference type="InterPro" id="IPR050478">
    <property type="entry name" value="Ethylene_sulfur-biosynth"/>
</dbReference>
<dbReference type="PANTHER" id="PTHR43795:SF63">
    <property type="entry name" value="PUTATIVE (AFU_ORTHOLOGUE AFUA_4G00630)-RELATED"/>
    <property type="match status" value="1"/>
</dbReference>
<keyword evidence="4" id="KW-0808">Transferase</keyword>
<protein>
    <submittedName>
        <fullName evidence="4">PLP-dependent transferase</fullName>
    </submittedName>
</protein>
<dbReference type="InterPro" id="IPR004839">
    <property type="entry name" value="Aminotransferase_I/II_large"/>
</dbReference>
<evidence type="ECO:0000256" key="2">
    <source>
        <dbReference type="ARBA" id="ARBA00022898"/>
    </source>
</evidence>
<keyword evidence="2" id="KW-0663">Pyridoxal phosphate</keyword>
<organism evidence="4 5">
    <name type="scientific">Trichoderma longibrachiatum ATCC 18648</name>
    <dbReference type="NCBI Taxonomy" id="983965"/>
    <lineage>
        <taxon>Eukaryota</taxon>
        <taxon>Fungi</taxon>
        <taxon>Dikarya</taxon>
        <taxon>Ascomycota</taxon>
        <taxon>Pezizomycotina</taxon>
        <taxon>Sordariomycetes</taxon>
        <taxon>Hypocreomycetidae</taxon>
        <taxon>Hypocreales</taxon>
        <taxon>Hypocreaceae</taxon>
        <taxon>Trichoderma</taxon>
    </lineage>
</organism>
<evidence type="ECO:0000313" key="5">
    <source>
        <dbReference type="Proteomes" id="UP000240760"/>
    </source>
</evidence>
<accession>A0A2T4C486</accession>
<reference evidence="4 5" key="1">
    <citation type="submission" date="2016-07" db="EMBL/GenBank/DDBJ databases">
        <title>Multiple horizontal gene transfer events from other fungi enriched the ability of initially mycotrophic Trichoderma (Ascomycota) to feed on dead plant biomass.</title>
        <authorList>
            <consortium name="DOE Joint Genome Institute"/>
            <person name="Aerts A."/>
            <person name="Atanasova L."/>
            <person name="Chenthamara K."/>
            <person name="Zhang J."/>
            <person name="Grujic M."/>
            <person name="Henrissat B."/>
            <person name="Kuo A."/>
            <person name="Salamov A."/>
            <person name="Lipzen A."/>
            <person name="Labutti K."/>
            <person name="Barry K."/>
            <person name="Miao Y."/>
            <person name="Rahimi M.J."/>
            <person name="Shen Q."/>
            <person name="Grigoriev I.V."/>
            <person name="Kubicek C.P."/>
            <person name="Druzhinina I.S."/>
        </authorList>
    </citation>
    <scope>NUCLEOTIDE SEQUENCE [LARGE SCALE GENOMIC DNA]</scope>
    <source>
        <strain evidence="4 5">ATCC 18648</strain>
    </source>
</reference>